<evidence type="ECO:0000313" key="3">
    <source>
        <dbReference type="Proteomes" id="UP001146120"/>
    </source>
</evidence>
<keyword evidence="3" id="KW-1185">Reference proteome</keyword>
<evidence type="ECO:0000256" key="1">
    <source>
        <dbReference type="SAM" id="MobiDB-lite"/>
    </source>
</evidence>
<evidence type="ECO:0000313" key="2">
    <source>
        <dbReference type="EMBL" id="DBA05395.1"/>
    </source>
</evidence>
<dbReference type="EMBL" id="DAKRPA010000001">
    <property type="protein sequence ID" value="DBA05395.1"/>
    <property type="molecule type" value="Genomic_DNA"/>
</dbReference>
<dbReference type="InterPro" id="IPR011047">
    <property type="entry name" value="Quinoprotein_ADH-like_sf"/>
</dbReference>
<feature type="region of interest" description="Disordered" evidence="1">
    <location>
        <begin position="58"/>
        <end position="83"/>
    </location>
</feature>
<sequence length="139" mass="14225">MEYASVVIAEVPLPTDDASGDKSSLCGSAGCVDMAAGVSVVVVSARVVAVIERPERLEGERRRTALRDRTNEGNGADGAATSAAVTQIETKNDVVGVALSRTGAYVAVADAAGLVHLFESSTGQVLFSYPIVKTGGADR</sequence>
<name>A0AAV2ZIU2_9STRA</name>
<dbReference type="SUPFAM" id="SSF50998">
    <property type="entry name" value="Quinoprotein alcohol dehydrogenase-like"/>
    <property type="match status" value="1"/>
</dbReference>
<proteinExistence type="predicted"/>
<dbReference type="AlphaFoldDB" id="A0AAV2ZIU2"/>
<feature type="compositionally biased region" description="Basic and acidic residues" evidence="1">
    <location>
        <begin position="58"/>
        <end position="71"/>
    </location>
</feature>
<reference evidence="2" key="2">
    <citation type="journal article" date="2023" name="Microbiol Resour">
        <title>Decontamination and Annotation of the Draft Genome Sequence of the Oomycete Lagenidium giganteum ARSEF 373.</title>
        <authorList>
            <person name="Morgan W.R."/>
            <person name="Tartar A."/>
        </authorList>
    </citation>
    <scope>NUCLEOTIDE SEQUENCE</scope>
    <source>
        <strain evidence="2">ARSEF 373</strain>
    </source>
</reference>
<comment type="caution">
    <text evidence="2">The sequence shown here is derived from an EMBL/GenBank/DDBJ whole genome shotgun (WGS) entry which is preliminary data.</text>
</comment>
<accession>A0AAV2ZIU2</accession>
<organism evidence="2 3">
    <name type="scientific">Lagenidium giganteum</name>
    <dbReference type="NCBI Taxonomy" id="4803"/>
    <lineage>
        <taxon>Eukaryota</taxon>
        <taxon>Sar</taxon>
        <taxon>Stramenopiles</taxon>
        <taxon>Oomycota</taxon>
        <taxon>Peronosporomycetes</taxon>
        <taxon>Pythiales</taxon>
        <taxon>Pythiaceae</taxon>
    </lineage>
</organism>
<gene>
    <name evidence="2" type="ORF">N0F65_007557</name>
</gene>
<protein>
    <submittedName>
        <fullName evidence="2">Uncharacterized protein</fullName>
    </submittedName>
</protein>
<reference evidence="2" key="1">
    <citation type="submission" date="2022-11" db="EMBL/GenBank/DDBJ databases">
        <authorList>
            <person name="Morgan W.R."/>
            <person name="Tartar A."/>
        </authorList>
    </citation>
    <scope>NUCLEOTIDE SEQUENCE</scope>
    <source>
        <strain evidence="2">ARSEF 373</strain>
    </source>
</reference>
<dbReference type="Proteomes" id="UP001146120">
    <property type="component" value="Unassembled WGS sequence"/>
</dbReference>